<organism evidence="1 2">
    <name type="scientific">Coniosporium uncinatum</name>
    <dbReference type="NCBI Taxonomy" id="93489"/>
    <lineage>
        <taxon>Eukaryota</taxon>
        <taxon>Fungi</taxon>
        <taxon>Dikarya</taxon>
        <taxon>Ascomycota</taxon>
        <taxon>Pezizomycotina</taxon>
        <taxon>Dothideomycetes</taxon>
        <taxon>Dothideomycetes incertae sedis</taxon>
        <taxon>Coniosporium</taxon>
    </lineage>
</organism>
<sequence>MASNQQAQRQDSVSELSSAEVKEYSQSTDGHDVANQEPVVPETFDYLYVTPFYLEVGPDKTRVMVHYELLCLHSAVIHDIHRHSESYCKEQQGLREMQKKLKEELGIGQSAAARQGRLEALIRAIRRFPVHDLRQDLLDYLDAVVAKMGTTVAAVNPQESILSRIEKMTAGQVQHVYKQVREFYTDTLKTESESNDRDKIVMQQKTLYLPNVDNNTVQLLVNYMYTNKIREGLSPVQICRLCALATELRVMKLQHWGINQLVTNKSKLLEQRIPFMTVIQYTALANKAHCTELRRLLVDLVCWEVAPPSIRNLSAAMDKDMAVDVAIAALERADSKLDAPYATTKGLCGKYHLHAAGEICEDI</sequence>
<protein>
    <submittedName>
        <fullName evidence="1">Uncharacterized protein</fullName>
    </submittedName>
</protein>
<name>A0ACC3E0A3_9PEZI</name>
<reference evidence="1" key="1">
    <citation type="submission" date="2024-09" db="EMBL/GenBank/DDBJ databases">
        <title>Black Yeasts Isolated from many extreme environments.</title>
        <authorList>
            <person name="Coleine C."/>
            <person name="Stajich J.E."/>
            <person name="Selbmann L."/>
        </authorList>
    </citation>
    <scope>NUCLEOTIDE SEQUENCE</scope>
    <source>
        <strain evidence="1">CCFEE 5737</strain>
    </source>
</reference>
<evidence type="ECO:0000313" key="2">
    <source>
        <dbReference type="Proteomes" id="UP001186974"/>
    </source>
</evidence>
<dbReference type="EMBL" id="JAWDJW010000002">
    <property type="protein sequence ID" value="KAK3082302.1"/>
    <property type="molecule type" value="Genomic_DNA"/>
</dbReference>
<keyword evidence="2" id="KW-1185">Reference proteome</keyword>
<comment type="caution">
    <text evidence="1">The sequence shown here is derived from an EMBL/GenBank/DDBJ whole genome shotgun (WGS) entry which is preliminary data.</text>
</comment>
<dbReference type="Proteomes" id="UP001186974">
    <property type="component" value="Unassembled WGS sequence"/>
</dbReference>
<accession>A0ACC3E0A3</accession>
<proteinExistence type="predicted"/>
<gene>
    <name evidence="1" type="ORF">LTS18_007858</name>
</gene>
<evidence type="ECO:0000313" key="1">
    <source>
        <dbReference type="EMBL" id="KAK3082302.1"/>
    </source>
</evidence>